<dbReference type="EMBL" id="JACMSC010000010">
    <property type="protein sequence ID" value="KAG6505699.1"/>
    <property type="molecule type" value="Genomic_DNA"/>
</dbReference>
<dbReference type="InterPro" id="IPR039391">
    <property type="entry name" value="Phytocyanin-like"/>
</dbReference>
<protein>
    <recommendedName>
        <fullName evidence="4">Phytocyanin domain-containing protein</fullName>
    </recommendedName>
</protein>
<dbReference type="AlphaFoldDB" id="A0A8J5GLJ9"/>
<name>A0A8J5GLJ9_ZINOF</name>
<keyword evidence="3" id="KW-0732">Signal</keyword>
<dbReference type="Pfam" id="PF02298">
    <property type="entry name" value="Cu_bind_like"/>
    <property type="match status" value="1"/>
</dbReference>
<organism evidence="5 6">
    <name type="scientific">Zingiber officinale</name>
    <name type="common">Ginger</name>
    <name type="synonym">Amomum zingiber</name>
    <dbReference type="NCBI Taxonomy" id="94328"/>
    <lineage>
        <taxon>Eukaryota</taxon>
        <taxon>Viridiplantae</taxon>
        <taxon>Streptophyta</taxon>
        <taxon>Embryophyta</taxon>
        <taxon>Tracheophyta</taxon>
        <taxon>Spermatophyta</taxon>
        <taxon>Magnoliopsida</taxon>
        <taxon>Liliopsida</taxon>
        <taxon>Zingiberales</taxon>
        <taxon>Zingiberaceae</taxon>
        <taxon>Zingiber</taxon>
    </lineage>
</organism>
<keyword evidence="6" id="KW-1185">Reference proteome</keyword>
<dbReference type="PROSITE" id="PS51485">
    <property type="entry name" value="PHYTOCYANIN"/>
    <property type="match status" value="1"/>
</dbReference>
<sequence>MYTCSSSLSNMAGSSWVYLGLLVSLTALASTDNAFGTAVSVQHVVGNDQGLDLSSNLAAWSINRILQVGDEIWFAYSATTEDSIMELQSKQEFESCNLSNPIKLYSKGFDKVRLHGEGARYFSSGKLEECEKGLKLHVEVMPKVKPGGSISLKKVTDIDGETAALAPGTSGSSHAKASLFVLFVLAIIFWC</sequence>
<accession>A0A8J5GLJ9</accession>
<evidence type="ECO:0000256" key="1">
    <source>
        <dbReference type="ARBA" id="ARBA00023157"/>
    </source>
</evidence>
<dbReference type="CDD" id="cd04216">
    <property type="entry name" value="Phytocyanin"/>
    <property type="match status" value="1"/>
</dbReference>
<proteinExistence type="predicted"/>
<comment type="caution">
    <text evidence="5">The sequence shown here is derived from an EMBL/GenBank/DDBJ whole genome shotgun (WGS) entry which is preliminary data.</text>
</comment>
<evidence type="ECO:0000259" key="4">
    <source>
        <dbReference type="PROSITE" id="PS51485"/>
    </source>
</evidence>
<dbReference type="PANTHER" id="PTHR33021">
    <property type="entry name" value="BLUE COPPER PROTEIN"/>
    <property type="match status" value="1"/>
</dbReference>
<dbReference type="Proteomes" id="UP000734854">
    <property type="component" value="Unassembled WGS sequence"/>
</dbReference>
<dbReference type="InterPro" id="IPR003245">
    <property type="entry name" value="Phytocyanin_dom"/>
</dbReference>
<feature type="chain" id="PRO_5035246718" description="Phytocyanin domain-containing protein" evidence="3">
    <location>
        <begin position="32"/>
        <end position="191"/>
    </location>
</feature>
<dbReference type="PANTHER" id="PTHR33021:SF31">
    <property type="entry name" value="OS02G0720100 PROTEIN"/>
    <property type="match status" value="1"/>
</dbReference>
<feature type="signal peptide" evidence="3">
    <location>
        <begin position="1"/>
        <end position="31"/>
    </location>
</feature>
<dbReference type="GO" id="GO:0005886">
    <property type="term" value="C:plasma membrane"/>
    <property type="evidence" value="ECO:0007669"/>
    <property type="project" value="TreeGrafter"/>
</dbReference>
<evidence type="ECO:0000256" key="3">
    <source>
        <dbReference type="SAM" id="SignalP"/>
    </source>
</evidence>
<gene>
    <name evidence="5" type="ORF">ZIOFF_038064</name>
</gene>
<reference evidence="5 6" key="1">
    <citation type="submission" date="2020-08" db="EMBL/GenBank/DDBJ databases">
        <title>Plant Genome Project.</title>
        <authorList>
            <person name="Zhang R.-G."/>
        </authorList>
    </citation>
    <scope>NUCLEOTIDE SEQUENCE [LARGE SCALE GENOMIC DNA]</scope>
    <source>
        <tissue evidence="5">Rhizome</tissue>
    </source>
</reference>
<keyword evidence="2" id="KW-0325">Glycoprotein</keyword>
<feature type="domain" description="Phytocyanin" evidence="4">
    <location>
        <begin position="41"/>
        <end position="142"/>
    </location>
</feature>
<evidence type="ECO:0000313" key="6">
    <source>
        <dbReference type="Proteomes" id="UP000734854"/>
    </source>
</evidence>
<evidence type="ECO:0000313" key="5">
    <source>
        <dbReference type="EMBL" id="KAG6505699.1"/>
    </source>
</evidence>
<evidence type="ECO:0000256" key="2">
    <source>
        <dbReference type="ARBA" id="ARBA00023180"/>
    </source>
</evidence>
<keyword evidence="1" id="KW-1015">Disulfide bond</keyword>
<dbReference type="FunFam" id="2.60.40.420:FF:000034">
    <property type="entry name" value="Cupredoxin superfamily protein"/>
    <property type="match status" value="1"/>
</dbReference>
<dbReference type="GO" id="GO:0009055">
    <property type="term" value="F:electron transfer activity"/>
    <property type="evidence" value="ECO:0007669"/>
    <property type="project" value="InterPro"/>
</dbReference>